<name>A0A1X9N5Q9_9GAMM</name>
<dbReference type="AlphaFoldDB" id="A0A1X9N5Q9"/>
<evidence type="ECO:0000313" key="3">
    <source>
        <dbReference type="Proteomes" id="UP000193450"/>
    </source>
</evidence>
<reference evidence="2 3" key="1">
    <citation type="submission" date="2016-11" db="EMBL/GenBank/DDBJ databases">
        <title>Trade-off between light-utilization and light-protection in marine flavobacteria.</title>
        <authorList>
            <person name="Kumagai Y."/>
        </authorList>
    </citation>
    <scope>NUCLEOTIDE SEQUENCE [LARGE SCALE GENOMIC DNA]</scope>
    <source>
        <strain evidence="2 3">NBRC 107125</strain>
    </source>
</reference>
<dbReference type="SUPFAM" id="SSF50475">
    <property type="entry name" value="FMN-binding split barrel"/>
    <property type="match status" value="1"/>
</dbReference>
<sequence>MFGWLKKNRKINTFNEEFVKNPHRDNWYQANSYYPLPFALVTTVDENGKTNIGPHSFTMPYGVISDYSLVLITRHNSNTAINLTRTKKCALHFIEYDKKHLKTVVGLGYPGQTTEEKMAHQDFTFIDSPTEGRASGDGIHPPLIKEAIQVYECTLDESVNFHYNEASSTRHFIIKLENILLKESWHKNINNDNPMMPNLPISYGFRDGKDFWFTQHGKPFSIPTPTDRGPKSAAVIYTANRMDDDVKFTDEACEKLTGVPRVFLKTALNGIIKKAKQEGVTLVDEAFVDRINSERNKK</sequence>
<dbReference type="InterPro" id="IPR002563">
    <property type="entry name" value="Flavin_Rdtase-like_dom"/>
</dbReference>
<evidence type="ECO:0000259" key="1">
    <source>
        <dbReference type="Pfam" id="PF01613"/>
    </source>
</evidence>
<proteinExistence type="predicted"/>
<dbReference type="EMBL" id="CP019343">
    <property type="protein sequence ID" value="ARN73440.1"/>
    <property type="molecule type" value="Genomic_DNA"/>
</dbReference>
<keyword evidence="3" id="KW-1185">Reference proteome</keyword>
<dbReference type="RefSeq" id="WP_085757553.1">
    <property type="nucleotide sequence ID" value="NZ_CP019343.1"/>
</dbReference>
<dbReference type="Pfam" id="PF01613">
    <property type="entry name" value="Flavin_Reduct"/>
    <property type="match status" value="1"/>
</dbReference>
<gene>
    <name evidence="2" type="ORF">BST96_04515</name>
</gene>
<dbReference type="Proteomes" id="UP000193450">
    <property type="component" value="Chromosome"/>
</dbReference>
<dbReference type="GO" id="GO:0010181">
    <property type="term" value="F:FMN binding"/>
    <property type="evidence" value="ECO:0007669"/>
    <property type="project" value="InterPro"/>
</dbReference>
<dbReference type="GO" id="GO:0016646">
    <property type="term" value="F:oxidoreductase activity, acting on the CH-NH group of donors, NAD or NADP as acceptor"/>
    <property type="evidence" value="ECO:0007669"/>
    <property type="project" value="UniProtKB-ARBA"/>
</dbReference>
<organism evidence="2 3">
    <name type="scientific">Oceanicoccus sagamiensis</name>
    <dbReference type="NCBI Taxonomy" id="716816"/>
    <lineage>
        <taxon>Bacteria</taxon>
        <taxon>Pseudomonadati</taxon>
        <taxon>Pseudomonadota</taxon>
        <taxon>Gammaproteobacteria</taxon>
        <taxon>Cellvibrionales</taxon>
        <taxon>Spongiibacteraceae</taxon>
        <taxon>Oceanicoccus</taxon>
    </lineage>
</organism>
<protein>
    <recommendedName>
        <fullName evidence="1">Flavin reductase like domain-containing protein</fullName>
    </recommendedName>
</protein>
<dbReference type="InterPro" id="IPR012349">
    <property type="entry name" value="Split_barrel_FMN-bd"/>
</dbReference>
<dbReference type="OrthoDB" id="9794638at2"/>
<evidence type="ECO:0000313" key="2">
    <source>
        <dbReference type="EMBL" id="ARN73440.1"/>
    </source>
</evidence>
<dbReference type="Gene3D" id="2.30.110.10">
    <property type="entry name" value="Electron Transport, Fmn-binding Protein, Chain A"/>
    <property type="match status" value="1"/>
</dbReference>
<feature type="domain" description="Flavin reductase like" evidence="1">
    <location>
        <begin position="34"/>
        <end position="161"/>
    </location>
</feature>
<accession>A0A1X9N5Q9</accession>
<dbReference type="KEGG" id="osg:BST96_04515"/>